<gene>
    <name evidence="1" type="ORF">HPB51_027397</name>
</gene>
<evidence type="ECO:0000313" key="2">
    <source>
        <dbReference type="Proteomes" id="UP000821866"/>
    </source>
</evidence>
<accession>A0A9J6D076</accession>
<sequence>MLPTRTLSKRYSADEIVKLCRRCNLASETPYRILQMCPFVLEPRHARHNISKTIIKEHRKHADISSKGFFVTRDGVRLRPDVVLCLKNKTFISDVVIAWDARMEVPSVLHEAMTGAK</sequence>
<dbReference type="EMBL" id="JABSTU010004004">
    <property type="protein sequence ID" value="KAH7964365.1"/>
    <property type="molecule type" value="Genomic_DNA"/>
</dbReference>
<evidence type="ECO:0000313" key="1">
    <source>
        <dbReference type="EMBL" id="KAH7964365.1"/>
    </source>
</evidence>
<protein>
    <submittedName>
        <fullName evidence="1">Uncharacterized protein</fullName>
    </submittedName>
</protein>
<reference evidence="1" key="2">
    <citation type="submission" date="2021-09" db="EMBL/GenBank/DDBJ databases">
        <authorList>
            <person name="Jia N."/>
            <person name="Wang J."/>
            <person name="Shi W."/>
            <person name="Du L."/>
            <person name="Sun Y."/>
            <person name="Zhan W."/>
            <person name="Jiang J."/>
            <person name="Wang Q."/>
            <person name="Zhang B."/>
            <person name="Ji P."/>
            <person name="Sakyi L.B."/>
            <person name="Cui X."/>
            <person name="Yuan T."/>
            <person name="Jiang B."/>
            <person name="Yang W."/>
            <person name="Lam T.T.-Y."/>
            <person name="Chang Q."/>
            <person name="Ding S."/>
            <person name="Wang X."/>
            <person name="Zhu J."/>
            <person name="Ruan X."/>
            <person name="Zhao L."/>
            <person name="Wei J."/>
            <person name="Que T."/>
            <person name="Du C."/>
            <person name="Cheng J."/>
            <person name="Dai P."/>
            <person name="Han X."/>
            <person name="Huang E."/>
            <person name="Gao Y."/>
            <person name="Liu J."/>
            <person name="Shao H."/>
            <person name="Ye R."/>
            <person name="Li L."/>
            <person name="Wei W."/>
            <person name="Wang X."/>
            <person name="Wang C."/>
            <person name="Huo Q."/>
            <person name="Li W."/>
            <person name="Guo W."/>
            <person name="Chen H."/>
            <person name="Chen S."/>
            <person name="Zhou L."/>
            <person name="Zhou L."/>
            <person name="Ni X."/>
            <person name="Tian J."/>
            <person name="Zhou Y."/>
            <person name="Sheng Y."/>
            <person name="Liu T."/>
            <person name="Pan Y."/>
            <person name="Xia L."/>
            <person name="Li J."/>
            <person name="Zhao F."/>
            <person name="Cao W."/>
        </authorList>
    </citation>
    <scope>NUCLEOTIDE SEQUENCE</scope>
    <source>
        <strain evidence="1">Rmic-2018</strain>
        <tissue evidence="1">Larvae</tissue>
    </source>
</reference>
<dbReference type="AlphaFoldDB" id="A0A9J6D076"/>
<organism evidence="1 2">
    <name type="scientific">Rhipicephalus microplus</name>
    <name type="common">Cattle tick</name>
    <name type="synonym">Boophilus microplus</name>
    <dbReference type="NCBI Taxonomy" id="6941"/>
    <lineage>
        <taxon>Eukaryota</taxon>
        <taxon>Metazoa</taxon>
        <taxon>Ecdysozoa</taxon>
        <taxon>Arthropoda</taxon>
        <taxon>Chelicerata</taxon>
        <taxon>Arachnida</taxon>
        <taxon>Acari</taxon>
        <taxon>Parasitiformes</taxon>
        <taxon>Ixodida</taxon>
        <taxon>Ixodoidea</taxon>
        <taxon>Ixodidae</taxon>
        <taxon>Rhipicephalinae</taxon>
        <taxon>Rhipicephalus</taxon>
        <taxon>Boophilus</taxon>
    </lineage>
</organism>
<proteinExistence type="predicted"/>
<name>A0A9J6D076_RHIMP</name>
<keyword evidence="2" id="KW-1185">Reference proteome</keyword>
<reference evidence="1" key="1">
    <citation type="journal article" date="2020" name="Cell">
        <title>Large-Scale Comparative Analyses of Tick Genomes Elucidate Their Genetic Diversity and Vector Capacities.</title>
        <authorList>
            <consortium name="Tick Genome and Microbiome Consortium (TIGMIC)"/>
            <person name="Jia N."/>
            <person name="Wang J."/>
            <person name="Shi W."/>
            <person name="Du L."/>
            <person name="Sun Y."/>
            <person name="Zhan W."/>
            <person name="Jiang J.F."/>
            <person name="Wang Q."/>
            <person name="Zhang B."/>
            <person name="Ji P."/>
            <person name="Bell-Sakyi L."/>
            <person name="Cui X.M."/>
            <person name="Yuan T.T."/>
            <person name="Jiang B.G."/>
            <person name="Yang W.F."/>
            <person name="Lam T.T."/>
            <person name="Chang Q.C."/>
            <person name="Ding S.J."/>
            <person name="Wang X.J."/>
            <person name="Zhu J.G."/>
            <person name="Ruan X.D."/>
            <person name="Zhao L."/>
            <person name="Wei J.T."/>
            <person name="Ye R.Z."/>
            <person name="Que T.C."/>
            <person name="Du C.H."/>
            <person name="Zhou Y.H."/>
            <person name="Cheng J.X."/>
            <person name="Dai P.F."/>
            <person name="Guo W.B."/>
            <person name="Han X.H."/>
            <person name="Huang E.J."/>
            <person name="Li L.F."/>
            <person name="Wei W."/>
            <person name="Gao Y.C."/>
            <person name="Liu J.Z."/>
            <person name="Shao H.Z."/>
            <person name="Wang X."/>
            <person name="Wang C.C."/>
            <person name="Yang T.C."/>
            <person name="Huo Q.B."/>
            <person name="Li W."/>
            <person name="Chen H.Y."/>
            <person name="Chen S.E."/>
            <person name="Zhou L.G."/>
            <person name="Ni X.B."/>
            <person name="Tian J.H."/>
            <person name="Sheng Y."/>
            <person name="Liu T."/>
            <person name="Pan Y.S."/>
            <person name="Xia L.Y."/>
            <person name="Li J."/>
            <person name="Zhao F."/>
            <person name="Cao W.C."/>
        </authorList>
    </citation>
    <scope>NUCLEOTIDE SEQUENCE</scope>
    <source>
        <strain evidence="1">Rmic-2018</strain>
    </source>
</reference>
<comment type="caution">
    <text evidence="1">The sequence shown here is derived from an EMBL/GenBank/DDBJ whole genome shotgun (WGS) entry which is preliminary data.</text>
</comment>
<dbReference type="Proteomes" id="UP000821866">
    <property type="component" value="Unassembled WGS sequence"/>
</dbReference>